<evidence type="ECO:0000313" key="2">
    <source>
        <dbReference type="Proteomes" id="UP000887566"/>
    </source>
</evidence>
<accession>A0A914WI08</accession>
<sequence>MAAAAVAVRRSIDAPTARNTIDISPLQSARLFADTVGAGCTSASSGRGGGCTREARALELRKHRNNREPTTDPRVIGDSGSRPNPPLQRQKPPRPAANRSPPKNKRRRRRRRRFHAALGRRVGVCLLFRARRIRASPRFPFLPYRCRPTTLRRSPIAPPPPSPSVARCCGGIRRRERERDTQKRDTRRDTTTTATTTAAAAADRYAVRICCAAAGDDEWPARFAAGLVGETDAKVDAHTNPLHQNILRSAPQPIGFLGVTTTQHQFINQAAFVCRSSARPSL</sequence>
<feature type="compositionally biased region" description="Basic and acidic residues" evidence="1">
    <location>
        <begin position="173"/>
        <end position="190"/>
    </location>
</feature>
<evidence type="ECO:0000313" key="3">
    <source>
        <dbReference type="WBParaSite" id="PSAMB.scaffold406size52615.g5375.t1"/>
    </source>
</evidence>
<dbReference type="AlphaFoldDB" id="A0A914WI08"/>
<organism evidence="2 3">
    <name type="scientific">Plectus sambesii</name>
    <dbReference type="NCBI Taxonomy" id="2011161"/>
    <lineage>
        <taxon>Eukaryota</taxon>
        <taxon>Metazoa</taxon>
        <taxon>Ecdysozoa</taxon>
        <taxon>Nematoda</taxon>
        <taxon>Chromadorea</taxon>
        <taxon>Plectida</taxon>
        <taxon>Plectina</taxon>
        <taxon>Plectoidea</taxon>
        <taxon>Plectidae</taxon>
        <taxon>Plectus</taxon>
    </lineage>
</organism>
<dbReference type="Proteomes" id="UP000887566">
    <property type="component" value="Unplaced"/>
</dbReference>
<feature type="compositionally biased region" description="Basic and acidic residues" evidence="1">
    <location>
        <begin position="60"/>
        <end position="71"/>
    </location>
</feature>
<feature type="region of interest" description="Disordered" evidence="1">
    <location>
        <begin position="60"/>
        <end position="115"/>
    </location>
</feature>
<keyword evidence="2" id="KW-1185">Reference proteome</keyword>
<reference evidence="3" key="1">
    <citation type="submission" date="2022-11" db="UniProtKB">
        <authorList>
            <consortium name="WormBaseParasite"/>
        </authorList>
    </citation>
    <scope>IDENTIFICATION</scope>
</reference>
<proteinExistence type="predicted"/>
<name>A0A914WI08_9BILA</name>
<feature type="region of interest" description="Disordered" evidence="1">
    <location>
        <begin position="153"/>
        <end position="195"/>
    </location>
</feature>
<evidence type="ECO:0000256" key="1">
    <source>
        <dbReference type="SAM" id="MobiDB-lite"/>
    </source>
</evidence>
<feature type="compositionally biased region" description="Basic residues" evidence="1">
    <location>
        <begin position="102"/>
        <end position="115"/>
    </location>
</feature>
<protein>
    <submittedName>
        <fullName evidence="3">Uncharacterized protein</fullName>
    </submittedName>
</protein>
<dbReference type="WBParaSite" id="PSAMB.scaffold406size52615.g5375.t1">
    <property type="protein sequence ID" value="PSAMB.scaffold406size52615.g5375.t1"/>
    <property type="gene ID" value="PSAMB.scaffold406size52615.g5375"/>
</dbReference>